<comment type="caution">
    <text evidence="4">The sequence shown here is derived from an EMBL/GenBank/DDBJ whole genome shotgun (WGS) entry which is preliminary data.</text>
</comment>
<dbReference type="InterPro" id="IPR027417">
    <property type="entry name" value="P-loop_NTPase"/>
</dbReference>
<feature type="domain" description="DNA2/NAM7 helicase-like C-terminal" evidence="3">
    <location>
        <begin position="640"/>
        <end position="832"/>
    </location>
</feature>
<dbReference type="Gene3D" id="1.10.287.110">
    <property type="entry name" value="DnaJ domain"/>
    <property type="match status" value="1"/>
</dbReference>
<evidence type="ECO:0000256" key="1">
    <source>
        <dbReference type="SAM" id="MobiDB-lite"/>
    </source>
</evidence>
<protein>
    <recommendedName>
        <fullName evidence="6">RNA helicase</fullName>
    </recommendedName>
</protein>
<organism evidence="4 5">
    <name type="scientific">Heterodera schachtii</name>
    <name type="common">Sugarbeet cyst nematode worm</name>
    <name type="synonym">Tylenchus schachtii</name>
    <dbReference type="NCBI Taxonomy" id="97005"/>
    <lineage>
        <taxon>Eukaryota</taxon>
        <taxon>Metazoa</taxon>
        <taxon>Ecdysozoa</taxon>
        <taxon>Nematoda</taxon>
        <taxon>Chromadorea</taxon>
        <taxon>Rhabditida</taxon>
        <taxon>Tylenchina</taxon>
        <taxon>Tylenchomorpha</taxon>
        <taxon>Tylenchoidea</taxon>
        <taxon>Heteroderidae</taxon>
        <taxon>Heteroderinae</taxon>
        <taxon>Heterodera</taxon>
    </lineage>
</organism>
<dbReference type="InterPro" id="IPR041677">
    <property type="entry name" value="DNA2/NAM7_AAA_11"/>
</dbReference>
<name>A0ABD2J3Z8_HETSC</name>
<dbReference type="Pfam" id="PF13086">
    <property type="entry name" value="AAA_11"/>
    <property type="match status" value="2"/>
</dbReference>
<feature type="domain" description="DNA2/NAM7 helicase helicase" evidence="2">
    <location>
        <begin position="441"/>
        <end position="511"/>
    </location>
</feature>
<feature type="compositionally biased region" description="Acidic residues" evidence="1">
    <location>
        <begin position="115"/>
        <end position="124"/>
    </location>
</feature>
<dbReference type="Gene3D" id="3.40.50.300">
    <property type="entry name" value="P-loop containing nucleotide triphosphate hydrolases"/>
    <property type="match status" value="2"/>
</dbReference>
<feature type="region of interest" description="Disordered" evidence="1">
    <location>
        <begin position="78"/>
        <end position="177"/>
    </location>
</feature>
<dbReference type="PANTHER" id="PTHR10887">
    <property type="entry name" value="DNA2/NAM7 HELICASE FAMILY"/>
    <property type="match status" value="1"/>
</dbReference>
<reference evidence="4 5" key="1">
    <citation type="submission" date="2024-10" db="EMBL/GenBank/DDBJ databases">
        <authorList>
            <person name="Kim D."/>
        </authorList>
    </citation>
    <scope>NUCLEOTIDE SEQUENCE [LARGE SCALE GENOMIC DNA]</scope>
    <source>
        <strain evidence="4">Taebaek</strain>
    </source>
</reference>
<gene>
    <name evidence="4" type="ORF">niasHS_010124</name>
</gene>
<feature type="domain" description="DNA2/NAM7 helicase helicase" evidence="2">
    <location>
        <begin position="557"/>
        <end position="629"/>
    </location>
</feature>
<evidence type="ECO:0000259" key="2">
    <source>
        <dbReference type="Pfam" id="PF13086"/>
    </source>
</evidence>
<evidence type="ECO:0000313" key="4">
    <source>
        <dbReference type="EMBL" id="KAL3085055.1"/>
    </source>
</evidence>
<accession>A0ABD2J3Z8</accession>
<sequence>MHESRREFNFSDSELLSMMAILHVGPKVDTKGLRNAFFIQIKEHHSDKGGTVQKSQEITRAYRILKQYIDAAILLPGSKNENTFGKKDKGQNAGPSTSRSGCRPTAQGAQRPPDEFEDFGDFEDAGGKRRRRRGGGARYNNNGHRDEQANDRGNGEPSDETNDANATGKASPAQKFINNYTYAPEDFSTYNDPMERRDRQKDGVRKLRGGLLLYKDFQRGQTLPPEFQEMGTVYSEDDLVDNPIFEHILVKLQIPLANANSMHAFVEKMRTFVHICWAFDGGASQDARIVLQKAQLVQVSQDDDSIYEIKVPAKSFDEELLTPGLHVEVRSPADGRLCASAVIEKLKLDTHSIIVFFVDPLRLGRVLSSSNKVNVAINCSAFVYRSQLRSIEYMASSKHGRDMSQLVFPKLTFSESFEQFEEKRSKEISGMTFREEQNHNYNAEQKNAIYSILSKAHNPWPFILFGPPGTGKTITLIESIRHLVLQSDQNRILVCTPSKMAADNFAEALLDHDFLEPKYVFRMHSLSTMAYNRNKRLDCISYLAKEAKNRFFGIPDRHNLKMFRVIISTLSTSSYLVSAGGLRGFFTHLIVDEASQATEADTWIPIGGLVGPQTSVMFAGDPKQLGPVVRPENLKWFGFDNSLMKRIMYGDVYSQADDRVFVTLKQTYRSHYAILRPCSYLFYDNILQVDDGQGDFHKLTEWEGLPTKGFPVIFHSSRGSKDEQGFNKSHHNLFEAELVRHYVERILKETKTAENAIGVISPYRNQVLKLRHILGSFPGVNVDSVEGFQGSEREVIIISTVRQIDIGFLRCDLRLNTSISRAKYLLIVIGNEDVLSDHGTWRKFVYYCRYHGGFLNRDGEKMEEITN</sequence>
<dbReference type="CDD" id="cd18808">
    <property type="entry name" value="SF1_C_Upf1"/>
    <property type="match status" value="1"/>
</dbReference>
<dbReference type="EMBL" id="JBICCN010000232">
    <property type="protein sequence ID" value="KAL3085055.1"/>
    <property type="molecule type" value="Genomic_DNA"/>
</dbReference>
<dbReference type="AlphaFoldDB" id="A0ABD2J3Z8"/>
<dbReference type="InterPro" id="IPR041679">
    <property type="entry name" value="DNA2/NAM7-like_C"/>
</dbReference>
<proteinExistence type="predicted"/>
<dbReference type="InterPro" id="IPR036869">
    <property type="entry name" value="J_dom_sf"/>
</dbReference>
<dbReference type="InterPro" id="IPR047187">
    <property type="entry name" value="SF1_C_Upf1"/>
</dbReference>
<dbReference type="SUPFAM" id="SSF46565">
    <property type="entry name" value="Chaperone J-domain"/>
    <property type="match status" value="1"/>
</dbReference>
<dbReference type="InterPro" id="IPR045055">
    <property type="entry name" value="DNA2/NAM7-like"/>
</dbReference>
<evidence type="ECO:0008006" key="6">
    <source>
        <dbReference type="Google" id="ProtNLM"/>
    </source>
</evidence>
<dbReference type="Pfam" id="PF13087">
    <property type="entry name" value="AAA_12"/>
    <property type="match status" value="1"/>
</dbReference>
<feature type="compositionally biased region" description="Basic and acidic residues" evidence="1">
    <location>
        <begin position="143"/>
        <end position="154"/>
    </location>
</feature>
<dbReference type="PANTHER" id="PTHR10887:SF322">
    <property type="entry name" value="HELICASE MOV-10"/>
    <property type="match status" value="1"/>
</dbReference>
<evidence type="ECO:0000259" key="3">
    <source>
        <dbReference type="Pfam" id="PF13087"/>
    </source>
</evidence>
<keyword evidence="5" id="KW-1185">Reference proteome</keyword>
<dbReference type="SUPFAM" id="SSF52540">
    <property type="entry name" value="P-loop containing nucleoside triphosphate hydrolases"/>
    <property type="match status" value="1"/>
</dbReference>
<dbReference type="Proteomes" id="UP001620645">
    <property type="component" value="Unassembled WGS sequence"/>
</dbReference>
<evidence type="ECO:0000313" key="5">
    <source>
        <dbReference type="Proteomes" id="UP001620645"/>
    </source>
</evidence>